<accession>A0ABT0ISF6</accession>
<dbReference type="EMBL" id="JALPRY010000014">
    <property type="protein sequence ID" value="MCK8780805.1"/>
    <property type="molecule type" value="Genomic_DNA"/>
</dbReference>
<dbReference type="RefSeq" id="WP_248683387.1">
    <property type="nucleotide sequence ID" value="NZ_JALPRY010000014.1"/>
</dbReference>
<proteinExistence type="predicted"/>
<evidence type="ECO:0000313" key="1">
    <source>
        <dbReference type="EMBL" id="MCK8780805.1"/>
    </source>
</evidence>
<reference evidence="1 2" key="1">
    <citation type="submission" date="2022-04" db="EMBL/GenBank/DDBJ databases">
        <title>Rhizobium coralii sp. nov., isolated from coral Turbinaria peltata.</title>
        <authorList>
            <person name="Sun H."/>
        </authorList>
    </citation>
    <scope>NUCLEOTIDE SEQUENCE [LARGE SCALE GENOMIC DNA]</scope>
    <source>
        <strain evidence="1 2">NTR19</strain>
    </source>
</reference>
<protein>
    <submittedName>
        <fullName evidence="1">Uncharacterized protein</fullName>
    </submittedName>
</protein>
<gene>
    <name evidence="1" type="ORF">M0654_12500</name>
</gene>
<name>A0ABT0ISF6_9HYPH</name>
<keyword evidence="2" id="KW-1185">Reference proteome</keyword>
<dbReference type="Proteomes" id="UP001202827">
    <property type="component" value="Unassembled WGS sequence"/>
</dbReference>
<evidence type="ECO:0000313" key="2">
    <source>
        <dbReference type="Proteomes" id="UP001202827"/>
    </source>
</evidence>
<sequence length="137" mass="16114">MNTEDIVQRLLRRHPHFRKWLPEEAAEDVDVLALQFAIVDTLGTGAFRCSIATQYRHLIAEIKARVVRFGRSLRVPSEAEFRAVERLYLPMIFGIEWHRVCDRWIAPTPRSTPLEAWKAAEPTTKGRRYMKRNLRDQ</sequence>
<comment type="caution">
    <text evidence="1">The sequence shown here is derived from an EMBL/GenBank/DDBJ whole genome shotgun (WGS) entry which is preliminary data.</text>
</comment>
<organism evidence="1 2">
    <name type="scientific">Neorhizobium turbinariae</name>
    <dbReference type="NCBI Taxonomy" id="2937795"/>
    <lineage>
        <taxon>Bacteria</taxon>
        <taxon>Pseudomonadati</taxon>
        <taxon>Pseudomonadota</taxon>
        <taxon>Alphaproteobacteria</taxon>
        <taxon>Hyphomicrobiales</taxon>
        <taxon>Rhizobiaceae</taxon>
        <taxon>Rhizobium/Agrobacterium group</taxon>
        <taxon>Neorhizobium</taxon>
    </lineage>
</organism>